<dbReference type="InterPro" id="IPR025724">
    <property type="entry name" value="GAG-pre-integrase_dom"/>
</dbReference>
<keyword evidence="2" id="KW-0863">Zinc-finger</keyword>
<reference evidence="5" key="1">
    <citation type="submission" date="2019-03" db="EMBL/GenBank/DDBJ databases">
        <authorList>
            <person name="Mank J."/>
            <person name="Almeida P."/>
        </authorList>
    </citation>
    <scope>NUCLEOTIDE SEQUENCE</scope>
    <source>
        <strain evidence="5">78183</strain>
    </source>
</reference>
<dbReference type="SMART" id="SM00343">
    <property type="entry name" value="ZnF_C2HC"/>
    <property type="match status" value="1"/>
</dbReference>
<dbReference type="InterPro" id="IPR036397">
    <property type="entry name" value="RNaseH_sf"/>
</dbReference>
<keyword evidence="1" id="KW-0378">Hydrolase</keyword>
<dbReference type="InterPro" id="IPR013103">
    <property type="entry name" value="RVT_2"/>
</dbReference>
<dbReference type="InterPro" id="IPR036875">
    <property type="entry name" value="Znf_CCHC_sf"/>
</dbReference>
<name>A0A6N2MJZ2_SALVM</name>
<organism evidence="5">
    <name type="scientific">Salix viminalis</name>
    <name type="common">Common osier</name>
    <name type="synonym">Basket willow</name>
    <dbReference type="NCBI Taxonomy" id="40686"/>
    <lineage>
        <taxon>Eukaryota</taxon>
        <taxon>Viridiplantae</taxon>
        <taxon>Streptophyta</taxon>
        <taxon>Embryophyta</taxon>
        <taxon>Tracheophyta</taxon>
        <taxon>Spermatophyta</taxon>
        <taxon>Magnoliopsida</taxon>
        <taxon>eudicotyledons</taxon>
        <taxon>Gunneridae</taxon>
        <taxon>Pentapetalae</taxon>
        <taxon>rosids</taxon>
        <taxon>fabids</taxon>
        <taxon>Malpighiales</taxon>
        <taxon>Salicaceae</taxon>
        <taxon>Saliceae</taxon>
        <taxon>Salix</taxon>
    </lineage>
</organism>
<dbReference type="Pfam" id="PF13976">
    <property type="entry name" value="gag_pre-integrs"/>
    <property type="match status" value="1"/>
</dbReference>
<evidence type="ECO:0000313" key="5">
    <source>
        <dbReference type="EMBL" id="VFU54507.1"/>
    </source>
</evidence>
<dbReference type="SUPFAM" id="SSF56672">
    <property type="entry name" value="DNA/RNA polymerases"/>
    <property type="match status" value="1"/>
</dbReference>
<dbReference type="Gene3D" id="3.30.420.10">
    <property type="entry name" value="Ribonuclease H-like superfamily/Ribonuclease H"/>
    <property type="match status" value="1"/>
</dbReference>
<dbReference type="Pfam" id="PF22936">
    <property type="entry name" value="Pol_BBD"/>
    <property type="match status" value="1"/>
</dbReference>
<dbReference type="InterPro" id="IPR054722">
    <property type="entry name" value="PolX-like_BBD"/>
</dbReference>
<dbReference type="PANTHER" id="PTHR11439">
    <property type="entry name" value="GAG-POL-RELATED RETROTRANSPOSON"/>
    <property type="match status" value="1"/>
</dbReference>
<evidence type="ECO:0000256" key="2">
    <source>
        <dbReference type="PROSITE-ProRule" id="PRU00047"/>
    </source>
</evidence>
<dbReference type="InterPro" id="IPR057670">
    <property type="entry name" value="SH3_retrovirus"/>
</dbReference>
<feature type="domain" description="Integrase catalytic" evidence="4">
    <location>
        <begin position="496"/>
        <end position="633"/>
    </location>
</feature>
<protein>
    <recommendedName>
        <fullName evidence="6">Retrovirus-related Pol polyprotein from transposon TNT 1-94</fullName>
    </recommendedName>
</protein>
<keyword evidence="1" id="KW-0064">Aspartyl protease</keyword>
<dbReference type="GO" id="GO:0003676">
    <property type="term" value="F:nucleic acid binding"/>
    <property type="evidence" value="ECO:0007669"/>
    <property type="project" value="InterPro"/>
</dbReference>
<dbReference type="PROSITE" id="PS50158">
    <property type="entry name" value="ZF_CCHC"/>
    <property type="match status" value="1"/>
</dbReference>
<dbReference type="Pfam" id="PF07727">
    <property type="entry name" value="RVT_2"/>
    <property type="match status" value="1"/>
</dbReference>
<dbReference type="InterPro" id="IPR043502">
    <property type="entry name" value="DNA/RNA_pol_sf"/>
</dbReference>
<dbReference type="Pfam" id="PF00665">
    <property type="entry name" value="rve"/>
    <property type="match status" value="1"/>
</dbReference>
<evidence type="ECO:0000259" key="3">
    <source>
        <dbReference type="PROSITE" id="PS50158"/>
    </source>
</evidence>
<dbReference type="Gene3D" id="4.10.60.10">
    <property type="entry name" value="Zinc finger, CCHC-type"/>
    <property type="match status" value="1"/>
</dbReference>
<dbReference type="Pfam" id="PF00098">
    <property type="entry name" value="zf-CCHC"/>
    <property type="match status" value="1"/>
</dbReference>
<dbReference type="InterPro" id="IPR001584">
    <property type="entry name" value="Integrase_cat-core"/>
</dbReference>
<evidence type="ECO:0000256" key="1">
    <source>
        <dbReference type="ARBA" id="ARBA00022750"/>
    </source>
</evidence>
<keyword evidence="2" id="KW-0479">Metal-binding</keyword>
<keyword evidence="1" id="KW-0645">Protease</keyword>
<evidence type="ECO:0000259" key="4">
    <source>
        <dbReference type="PROSITE" id="PS50994"/>
    </source>
</evidence>
<dbReference type="SUPFAM" id="SSF53098">
    <property type="entry name" value="Ribonuclease H-like"/>
    <property type="match status" value="1"/>
</dbReference>
<dbReference type="SUPFAM" id="SSF57756">
    <property type="entry name" value="Retrovirus zinc finger-like domains"/>
    <property type="match status" value="1"/>
</dbReference>
<dbReference type="EMBL" id="CAADRP010001841">
    <property type="protein sequence ID" value="VFU54507.1"/>
    <property type="molecule type" value="Genomic_DNA"/>
</dbReference>
<accession>A0A6N2MJZ2</accession>
<gene>
    <name evidence="5" type="ORF">SVIM_LOCUS381477</name>
</gene>
<dbReference type="PANTHER" id="PTHR11439:SF467">
    <property type="entry name" value="INTEGRASE CATALYTIC DOMAIN-CONTAINING PROTEIN"/>
    <property type="match status" value="1"/>
</dbReference>
<dbReference type="PROSITE" id="PS50994">
    <property type="entry name" value="INTEGRASE"/>
    <property type="match status" value="1"/>
</dbReference>
<keyword evidence="2" id="KW-0862">Zinc</keyword>
<sequence length="1391" mass="158127">MNLLKFQSTNGKHVENFAASSSLFASANSVVKFNGLNYEEWSEQIRFSLGVMSLDQAILTDEEPAAITDESSELEKSRYETWERSNRLCLNLLRMSMAESIKPSMPKTQKAREFILKIKEQSQSDVADKSIVGSLMSELTTKRFDWSQTIHEHVTHMSNLASRLTSMGMEVHESFLVQFIINSLPQEYGQFQVNYNTIKDKWNIQELKAMLIQEEARLKKQKNQVALIVGLNKAGSSFKKPSMKDKRKDKGIFKGPESQIRKVVKCFFCKKEGHMKKDCPRRKAWFDKKGTQHLFVCSELNLVEVPRNTCADSGASTHVSHIKQGFSTIQPLKGTESYLFMGNRMKARIVGIGTYRLIFDTGCYIDLENCLFVPECARNLVSVSRLDDLGFNFKIGHGVFSLYRKDYFYGNGTLVDSLYRFNLDKCFSESLFNVENQGIKRSASNEKSALLWHKRLGHISKERMTRLIKKELLPPLDFSDLDVCIECIKGKQTKHITKKPATRSSQLLELIHTDICGPFDAPSWSGEKYFITFIDDYSRYGYTYLLHDKAESVNVLKLFIDEVERQLEKKVKVVRSDRGGEFYGRFTESGQCPGPFAKLLESKGICAQYTMPGTPQQNGVAERRNRTLMEMVRTEVKPYNPHEKKLDSRTVSGYFIGYPEKSKGFVFYCPSHSTRIVETGNARFIENGETSGSSESRGVNIKEIRVEDSSPVVPTQVVVPVVGEIENEPIAIQEHIVPQVPLRRSIRERRSAITDDYVVYDVEIECDLSLDEEPKTFRKAMESENSEKWSNAAEEEISSLNVNKVWDLVELPDGFKTVGCKWIFTTKRDSKGNLERYKARLVAKGFTQKDGIDYTETFSPVSKKDSLRIVLALVAHYDLELHQMDVKTAFLNGELEEEIYMDQPEGFVATGTENLVCRLRKSIYGLKQASRQWYIKFNDTILSYGFVEIIVDRCIYMKVSGSKFAILVLYVDDILIAANDMGMLSDVKKYLSSNFEMKDMGEASYVIGIEIIRDRSQGLLSLSQKGYIDKVLKRYGMDKCSIGKAPIQKGDQFSKMQCPKNELERKEMERIPYASVVGSLNYVQTCTRPDISFAVGMLGRYQSNPGMDHWKAAKKVLRYLQGTKEYMLTYRRSDNIEIVGYSDSDYAGCVDTRKSTFGYLFLLAGGAVSWKCGKQSVIATSTMEAEFVACFEATVQALWLRNLISGLGIVDSIAKPLRIYCDNSAAVFFSKNDKYSKGAKHMEIKYLSVKEEVQKRRVTFEHIRTNMMLADPLTKGLPPGIFIGHGLPEKKKGLEEKINKVIAKGFYATIQDQNGEREKFGEEDVVCNSYKSTLFSEKETIARTCHLNVVITILVDPAVMSSNLTAHILFDKNQVQVNVSLCKFQAQRAFT</sequence>
<dbReference type="CDD" id="cd09272">
    <property type="entry name" value="RNase_HI_RT_Ty1"/>
    <property type="match status" value="1"/>
</dbReference>
<feature type="domain" description="CCHC-type" evidence="3">
    <location>
        <begin position="265"/>
        <end position="281"/>
    </location>
</feature>
<proteinExistence type="predicted"/>
<evidence type="ECO:0008006" key="6">
    <source>
        <dbReference type="Google" id="ProtNLM"/>
    </source>
</evidence>
<dbReference type="Pfam" id="PF25597">
    <property type="entry name" value="SH3_retrovirus"/>
    <property type="match status" value="1"/>
</dbReference>
<dbReference type="InterPro" id="IPR012337">
    <property type="entry name" value="RNaseH-like_sf"/>
</dbReference>
<dbReference type="GO" id="GO:0008270">
    <property type="term" value="F:zinc ion binding"/>
    <property type="evidence" value="ECO:0007669"/>
    <property type="project" value="UniProtKB-KW"/>
</dbReference>
<dbReference type="Pfam" id="PF14223">
    <property type="entry name" value="Retrotran_gag_2"/>
    <property type="match status" value="1"/>
</dbReference>
<dbReference type="GO" id="GO:0004190">
    <property type="term" value="F:aspartic-type endopeptidase activity"/>
    <property type="evidence" value="ECO:0007669"/>
    <property type="project" value="UniProtKB-KW"/>
</dbReference>
<dbReference type="GO" id="GO:0015074">
    <property type="term" value="P:DNA integration"/>
    <property type="evidence" value="ECO:0007669"/>
    <property type="project" value="InterPro"/>
</dbReference>
<dbReference type="InterPro" id="IPR001878">
    <property type="entry name" value="Znf_CCHC"/>
</dbReference>